<dbReference type="Proteomes" id="UP000526942">
    <property type="component" value="Unassembled WGS sequence"/>
</dbReference>
<evidence type="ECO:0000313" key="6">
    <source>
        <dbReference type="Proteomes" id="UP000526942"/>
    </source>
</evidence>
<dbReference type="SUPFAM" id="SSF47220">
    <property type="entry name" value="alpha-catenin/vinculin-like"/>
    <property type="match status" value="2"/>
</dbReference>
<dbReference type="InterPro" id="IPR036723">
    <property type="entry name" value="Alpha-catenin/vinculin-like_sf"/>
</dbReference>
<reference evidence="5 6" key="1">
    <citation type="submission" date="2019-09" db="EMBL/GenBank/DDBJ databases">
        <title>Bird 10,000 Genomes (B10K) Project - Family phase.</title>
        <authorList>
            <person name="Zhang G."/>
        </authorList>
    </citation>
    <scope>NUCLEOTIDE SEQUENCE [LARGE SCALE GENOMIC DNA]</scope>
    <source>
        <strain evidence="5">B10K-DU-011-20</strain>
        <tissue evidence="5">Muscle</tissue>
    </source>
</reference>
<dbReference type="InterPro" id="IPR006077">
    <property type="entry name" value="Vinculin/catenin"/>
</dbReference>
<dbReference type="Pfam" id="PF01044">
    <property type="entry name" value="Vinculin"/>
    <property type="match status" value="1"/>
</dbReference>
<dbReference type="OrthoDB" id="29742at2759"/>
<feature type="compositionally biased region" description="Basic and acidic residues" evidence="4">
    <location>
        <begin position="1038"/>
        <end position="1050"/>
    </location>
</feature>
<dbReference type="Gene3D" id="1.20.120.230">
    <property type="entry name" value="Alpha-catenin/vinculin-like"/>
    <property type="match status" value="3"/>
</dbReference>
<sequence>IQAASWLLERLSVLRDAGDMPGLLAAFRAFSEALLLLSHLTAKHLEELGDCPRQKSLAQTLQLLQKCIPLLHAAKHSDLKHSRDRQVNLSEDDAFQLTERTIKELTSLLVDNMGSKEPRDRDGTFSQHVSRLLALLSRPDPVHLSDGEFSAHVEAVVFYCVLLADSSRSDLKLDLVRRCWVLLRLRKSICSHVSQQEGWPGQSWGESSLEKECHTLREELETLDQAVLTATLCHILDTFFEGQEPLRQLVDDALSLAGTGCFPVGQGGFLKQLQPVAATFFTRAQQMLRAADFVLARCTKTQTAREIRERVEHLQGLLGSLPPLLTEMSGNTAQRSAAEHLQSLCHAWAGTTESLLRCFEETVSMREFLKLSIQEMAKHREWCEKALESQDPERLSWHATRLTRWARWVVEATTRYVDRATDPIFRNGLLVWVGQLANSILELKAFTALCPERLSHLQTRDVFSKAARCLVDAAHRVQDGLDGSNHPDILSPLREHVRSSDVVKVLELSPSRAGLKPTMDEAALQGDILRCPSSRPARLHPDVVPRKGDTHPVITALLAATRARDMAAVNAACSALLELSNGCIGAAKEAVPVAESPQVETLGQHQKIALLTPCVISMARETALRQLPCPSRLLQMALTLSERIRETKECLAAVAGSWYGLSQQVSGFIFSEDFLRGKQALDEILTALAGAVQFAGDIASMACSTGKLISPDVWESLLQVQAKFSHAQMNTKVLLEKAASFEGSCRVGKASLELHCVQWAVSMHVLLGAVDRFIGRDVLLLTELRSAVRNKLCSQSLLAAVSENSLRLQEAARLSYLSCPEACGHSEVLVLREEIKVLMEALLDASSTLSVCPLSTASLYIRFELLQRDLALRAKALLLHLEVVNTEHLRVIRDVVGPALGPLSQEDRERIKEAFEEKASRLVANVQWVKTTLQDILEASAQPQWQAELLSVADHLLILTSEAVGSARQLFQSQRDKGRLHLDSIVWYWSATAHYLLAQLRAAQGISGRVLQLIGQRLHNAEDQHPPRQRSSTAKLFPGRELDALSHSKPAETCPRGSGGASGAAREAPQRVQ</sequence>
<protein>
    <submittedName>
        <fullName evidence="5">CTNA1 protein</fullName>
    </submittedName>
</protein>
<feature type="region of interest" description="Disordered" evidence="4">
    <location>
        <begin position="1020"/>
        <end position="1073"/>
    </location>
</feature>
<dbReference type="GO" id="GO:0098609">
    <property type="term" value="P:cell-cell adhesion"/>
    <property type="evidence" value="ECO:0007669"/>
    <property type="project" value="TreeGrafter"/>
</dbReference>
<comment type="caution">
    <text evidence="5">The sequence shown here is derived from an EMBL/GenBank/DDBJ whole genome shotgun (WGS) entry which is preliminary data.</text>
</comment>
<gene>
    <name evidence="5" type="primary">Ctnna1_1</name>
    <name evidence="5" type="ORF">CORCON_R12042</name>
</gene>
<feature type="non-terminal residue" evidence="5">
    <location>
        <position position="1"/>
    </location>
</feature>
<dbReference type="EMBL" id="VXAM01000971">
    <property type="protein sequence ID" value="NXJ98759.1"/>
    <property type="molecule type" value="Genomic_DNA"/>
</dbReference>
<comment type="subcellular location">
    <subcellularLocation>
        <location evidence="1">Cytoplasm</location>
    </subcellularLocation>
</comment>
<dbReference type="GO" id="GO:0016477">
    <property type="term" value="P:cell migration"/>
    <property type="evidence" value="ECO:0007669"/>
    <property type="project" value="TreeGrafter"/>
</dbReference>
<dbReference type="PANTHER" id="PTHR18914:SF30">
    <property type="entry name" value="VINCULIN_ALPHA-CATENIN FAMILY MEMBER 1"/>
    <property type="match status" value="1"/>
</dbReference>
<dbReference type="GO" id="GO:0051015">
    <property type="term" value="F:actin filament binding"/>
    <property type="evidence" value="ECO:0007669"/>
    <property type="project" value="InterPro"/>
</dbReference>
<accession>A0A7L0FV39</accession>
<proteinExistence type="inferred from homology"/>
<dbReference type="GO" id="GO:0005912">
    <property type="term" value="C:adherens junction"/>
    <property type="evidence" value="ECO:0007669"/>
    <property type="project" value="TreeGrafter"/>
</dbReference>
<dbReference type="GO" id="GO:0005737">
    <property type="term" value="C:cytoplasm"/>
    <property type="evidence" value="ECO:0007669"/>
    <property type="project" value="UniProtKB-SubCell"/>
</dbReference>
<dbReference type="AlphaFoldDB" id="A0A7L0FV39"/>
<keyword evidence="3" id="KW-0963">Cytoplasm</keyword>
<keyword evidence="6" id="KW-1185">Reference proteome</keyword>
<dbReference type="GO" id="GO:0008013">
    <property type="term" value="F:beta-catenin binding"/>
    <property type="evidence" value="ECO:0007669"/>
    <property type="project" value="TreeGrafter"/>
</dbReference>
<evidence type="ECO:0000256" key="4">
    <source>
        <dbReference type="SAM" id="MobiDB-lite"/>
    </source>
</evidence>
<comment type="similarity">
    <text evidence="2">Belongs to the vinculin/alpha-catenin family.</text>
</comment>
<dbReference type="GO" id="GO:0016342">
    <property type="term" value="C:catenin complex"/>
    <property type="evidence" value="ECO:0007669"/>
    <property type="project" value="TreeGrafter"/>
</dbReference>
<name>A0A7L0FV39_CORCN</name>
<feature type="non-terminal residue" evidence="5">
    <location>
        <position position="1073"/>
    </location>
</feature>
<dbReference type="PANTHER" id="PTHR18914">
    <property type="entry name" value="ALPHA CATENIN"/>
    <property type="match status" value="1"/>
</dbReference>
<evidence type="ECO:0000256" key="3">
    <source>
        <dbReference type="ARBA" id="ARBA00022490"/>
    </source>
</evidence>
<evidence type="ECO:0000256" key="1">
    <source>
        <dbReference type="ARBA" id="ARBA00004496"/>
    </source>
</evidence>
<evidence type="ECO:0000256" key="2">
    <source>
        <dbReference type="ARBA" id="ARBA00008376"/>
    </source>
</evidence>
<organism evidence="5 6">
    <name type="scientific">Corythaixoides concolor</name>
    <name type="common">Grey go-away-bird</name>
    <dbReference type="NCBI Taxonomy" id="103956"/>
    <lineage>
        <taxon>Eukaryota</taxon>
        <taxon>Metazoa</taxon>
        <taxon>Chordata</taxon>
        <taxon>Craniata</taxon>
        <taxon>Vertebrata</taxon>
        <taxon>Euteleostomi</taxon>
        <taxon>Archelosauria</taxon>
        <taxon>Archosauria</taxon>
        <taxon>Dinosauria</taxon>
        <taxon>Saurischia</taxon>
        <taxon>Theropoda</taxon>
        <taxon>Coelurosauria</taxon>
        <taxon>Aves</taxon>
        <taxon>Neognathae</taxon>
        <taxon>Neoaves</taxon>
        <taxon>Otidimorphae</taxon>
        <taxon>Musophagiformes</taxon>
        <taxon>Musophagidae</taxon>
        <taxon>Corythaixoides</taxon>
    </lineage>
</organism>
<evidence type="ECO:0000313" key="5">
    <source>
        <dbReference type="EMBL" id="NXJ98759.1"/>
    </source>
</evidence>